<protein>
    <submittedName>
        <fullName evidence="2">Phage portal protein</fullName>
    </submittedName>
</protein>
<proteinExistence type="predicted"/>
<dbReference type="Gene3D" id="1.20.1270.210">
    <property type="match status" value="1"/>
</dbReference>
<dbReference type="Proteomes" id="UP001500282">
    <property type="component" value="Unassembled WGS sequence"/>
</dbReference>
<evidence type="ECO:0000256" key="1">
    <source>
        <dbReference type="SAM" id="MobiDB-lite"/>
    </source>
</evidence>
<name>A0ABN1X423_9ACTN</name>
<dbReference type="EMBL" id="BAAAIH010000031">
    <property type="protein sequence ID" value="GAA1283626.1"/>
    <property type="molecule type" value="Genomic_DNA"/>
</dbReference>
<keyword evidence="3" id="KW-1185">Reference proteome</keyword>
<organism evidence="2 3">
    <name type="scientific">Streptomyces javensis</name>
    <dbReference type="NCBI Taxonomy" id="114698"/>
    <lineage>
        <taxon>Bacteria</taxon>
        <taxon>Bacillati</taxon>
        <taxon>Actinomycetota</taxon>
        <taxon>Actinomycetes</taxon>
        <taxon>Kitasatosporales</taxon>
        <taxon>Streptomycetaceae</taxon>
        <taxon>Streptomyces</taxon>
        <taxon>Streptomyces violaceusniger group</taxon>
    </lineage>
</organism>
<gene>
    <name evidence="2" type="ORF">GCM10009579_51320</name>
</gene>
<comment type="caution">
    <text evidence="2">The sequence shown here is derived from an EMBL/GenBank/DDBJ whole genome shotgun (WGS) entry which is preliminary data.</text>
</comment>
<reference evidence="2 3" key="1">
    <citation type="journal article" date="2019" name="Int. J. Syst. Evol. Microbiol.">
        <title>The Global Catalogue of Microorganisms (GCM) 10K type strain sequencing project: providing services to taxonomists for standard genome sequencing and annotation.</title>
        <authorList>
            <consortium name="The Broad Institute Genomics Platform"/>
            <consortium name="The Broad Institute Genome Sequencing Center for Infectious Disease"/>
            <person name="Wu L."/>
            <person name="Ma J."/>
        </authorList>
    </citation>
    <scope>NUCLEOTIDE SEQUENCE [LARGE SCALE GENOMIC DNA]</scope>
    <source>
        <strain evidence="2 3">JCM 11448</strain>
    </source>
</reference>
<dbReference type="InterPro" id="IPR006944">
    <property type="entry name" value="Phage/GTA_portal"/>
</dbReference>
<dbReference type="Pfam" id="PF04860">
    <property type="entry name" value="Phage_portal"/>
    <property type="match status" value="1"/>
</dbReference>
<dbReference type="Gene3D" id="3.30.1120.70">
    <property type="match status" value="1"/>
</dbReference>
<accession>A0ABN1X423</accession>
<sequence length="389" mass="43200">MSFLLRRERRAGAMFPSPPIPPNSQAGGISSNYAHVDLSRTEASLQKVAVWCCVNLVATIAETMPLQYFPRARDPQPLPSWLADLGGDGHGLPDWLYQYAYSMMLRGNAYGHVGSRDSRRGTPTQIVLQHPDLVHLLPDQDGAPHWWMNGQQVDADKVWHRRVHPAPGQVLGLSPIALQATTIATGIAALQFGYQWFKEGGHPSGVLTTDNELDKKQADTAKQRFMAAIHGRREPAVLGGGWKYQQIQIAPDESQFLETNQFTAAECCRIFGPGFAEIFGYETGGSLTYSNIEQRSLDLLTYAVDPWLVRIERALSDLLPRPQTVRFNRAALVRTDLLTRFKAHAIALQNQFETVNEVRELEDQRPVEWGDKPTAPPPAPAKVSPLGGH</sequence>
<dbReference type="Gene3D" id="3.40.140.120">
    <property type="match status" value="1"/>
</dbReference>
<evidence type="ECO:0000313" key="3">
    <source>
        <dbReference type="Proteomes" id="UP001500282"/>
    </source>
</evidence>
<evidence type="ECO:0000313" key="2">
    <source>
        <dbReference type="EMBL" id="GAA1283626.1"/>
    </source>
</evidence>
<feature type="region of interest" description="Disordered" evidence="1">
    <location>
        <begin position="366"/>
        <end position="389"/>
    </location>
</feature>